<keyword evidence="3" id="KW-1185">Reference proteome</keyword>
<keyword evidence="2" id="KW-0378">Hydrolase</keyword>
<protein>
    <submittedName>
        <fullName evidence="2">Alpha/beta hydrolase</fullName>
    </submittedName>
</protein>
<dbReference type="Pfam" id="PF00561">
    <property type="entry name" value="Abhydrolase_1"/>
    <property type="match status" value="1"/>
</dbReference>
<sequence>MSAAPWTTETLRASDGAPLTVYSAGDPDRPTVLLCNAVGMPVEFLRPLSKQLLATHSVLTWESRLLPSPVGPFGATLERQVADAMDVLAHFRVSRAIVAGWCLGANLALWLTVRWPGSIPALVLMNGGYYLDSADYTPFEANMVRMMPRIAGDLRYAAAFHRTIFSTGAAWVDANETQAGVGTSATPQAQAAAEQIKQLASLPYESAEALHQFARLTTAHMESPPDMARLPRTPTLVMTSANDSTTGTPSSHRIAAALPDATLISSQSGDHFSLYWEHAYRSQVQRFVQKFR</sequence>
<accession>A0ABX8RG69</accession>
<dbReference type="Proteomes" id="UP000694257">
    <property type="component" value="Chromosome"/>
</dbReference>
<reference evidence="2 3" key="1">
    <citation type="submission" date="2021-07" db="EMBL/GenBank/DDBJ databases">
        <title>Whole Genome Sequence of Nocardia Iowensis.</title>
        <authorList>
            <person name="Lamm A."/>
            <person name="Collins-Fairclough A.M."/>
            <person name="Bunk B."/>
            <person name="Sproer C."/>
        </authorList>
    </citation>
    <scope>NUCLEOTIDE SEQUENCE [LARGE SCALE GENOMIC DNA]</scope>
    <source>
        <strain evidence="2 3">NRRL 5646</strain>
    </source>
</reference>
<dbReference type="RefSeq" id="WP_218469496.1">
    <property type="nucleotide sequence ID" value="NZ_BAABJN010000013.1"/>
</dbReference>
<evidence type="ECO:0000313" key="3">
    <source>
        <dbReference type="Proteomes" id="UP000694257"/>
    </source>
</evidence>
<dbReference type="EMBL" id="CP078145">
    <property type="protein sequence ID" value="QXN88613.1"/>
    <property type="molecule type" value="Genomic_DNA"/>
</dbReference>
<proteinExistence type="predicted"/>
<evidence type="ECO:0000259" key="1">
    <source>
        <dbReference type="Pfam" id="PF00561"/>
    </source>
</evidence>
<gene>
    <name evidence="2" type="ORF">KV110_23770</name>
</gene>
<evidence type="ECO:0000313" key="2">
    <source>
        <dbReference type="EMBL" id="QXN88613.1"/>
    </source>
</evidence>
<organism evidence="2 3">
    <name type="scientific">Nocardia iowensis</name>
    <dbReference type="NCBI Taxonomy" id="204891"/>
    <lineage>
        <taxon>Bacteria</taxon>
        <taxon>Bacillati</taxon>
        <taxon>Actinomycetota</taxon>
        <taxon>Actinomycetes</taxon>
        <taxon>Mycobacteriales</taxon>
        <taxon>Nocardiaceae</taxon>
        <taxon>Nocardia</taxon>
    </lineage>
</organism>
<name>A0ABX8RG69_NOCIO</name>
<dbReference type="GO" id="GO:0016787">
    <property type="term" value="F:hydrolase activity"/>
    <property type="evidence" value="ECO:0007669"/>
    <property type="project" value="UniProtKB-KW"/>
</dbReference>
<dbReference type="InterPro" id="IPR000073">
    <property type="entry name" value="AB_hydrolase_1"/>
</dbReference>
<feature type="domain" description="AB hydrolase-1" evidence="1">
    <location>
        <begin position="82"/>
        <end position="277"/>
    </location>
</feature>